<gene>
    <name evidence="1" type="ORF">L9F63_009401</name>
</gene>
<protein>
    <submittedName>
        <fullName evidence="1">Uncharacterized protein</fullName>
    </submittedName>
</protein>
<feature type="non-terminal residue" evidence="1">
    <location>
        <position position="1"/>
    </location>
</feature>
<comment type="caution">
    <text evidence="1">The sequence shown here is derived from an EMBL/GenBank/DDBJ whole genome shotgun (WGS) entry which is preliminary data.</text>
</comment>
<accession>A0AAD8ERA5</accession>
<reference evidence="1" key="2">
    <citation type="submission" date="2023-05" db="EMBL/GenBank/DDBJ databases">
        <authorList>
            <person name="Fouks B."/>
        </authorList>
    </citation>
    <scope>NUCLEOTIDE SEQUENCE</scope>
    <source>
        <strain evidence="1">Stay&amp;Tobe</strain>
        <tissue evidence="1">Testes</tissue>
    </source>
</reference>
<reference evidence="1" key="1">
    <citation type="journal article" date="2023" name="IScience">
        <title>Live-bearing cockroach genome reveals convergent evolutionary mechanisms linked to viviparity in insects and beyond.</title>
        <authorList>
            <person name="Fouks B."/>
            <person name="Harrison M.C."/>
            <person name="Mikhailova A.A."/>
            <person name="Marchal E."/>
            <person name="English S."/>
            <person name="Carruthers M."/>
            <person name="Jennings E.C."/>
            <person name="Chiamaka E.L."/>
            <person name="Frigard R.A."/>
            <person name="Pippel M."/>
            <person name="Attardo G.M."/>
            <person name="Benoit J.B."/>
            <person name="Bornberg-Bauer E."/>
            <person name="Tobe S.S."/>
        </authorList>
    </citation>
    <scope>NUCLEOTIDE SEQUENCE</scope>
    <source>
        <strain evidence="1">Stay&amp;Tobe</strain>
    </source>
</reference>
<sequence>MLMYNFINGLCRNVEGLFYLPDHLQGKIVSSSNHCTSGIWSTDIQPDHEKRWGYLQKGSAGVCDGSNERSALRHLRARGSTRLR</sequence>
<evidence type="ECO:0000313" key="1">
    <source>
        <dbReference type="EMBL" id="KAJ9600325.1"/>
    </source>
</evidence>
<name>A0AAD8ERA5_DIPPU</name>
<proteinExistence type="predicted"/>
<keyword evidence="2" id="KW-1185">Reference proteome</keyword>
<dbReference type="Proteomes" id="UP001233999">
    <property type="component" value="Unassembled WGS sequence"/>
</dbReference>
<dbReference type="EMBL" id="JASPKZ010000432">
    <property type="protein sequence ID" value="KAJ9600325.1"/>
    <property type="molecule type" value="Genomic_DNA"/>
</dbReference>
<dbReference type="AlphaFoldDB" id="A0AAD8ERA5"/>
<organism evidence="1 2">
    <name type="scientific">Diploptera punctata</name>
    <name type="common">Pacific beetle cockroach</name>
    <dbReference type="NCBI Taxonomy" id="6984"/>
    <lineage>
        <taxon>Eukaryota</taxon>
        <taxon>Metazoa</taxon>
        <taxon>Ecdysozoa</taxon>
        <taxon>Arthropoda</taxon>
        <taxon>Hexapoda</taxon>
        <taxon>Insecta</taxon>
        <taxon>Pterygota</taxon>
        <taxon>Neoptera</taxon>
        <taxon>Polyneoptera</taxon>
        <taxon>Dictyoptera</taxon>
        <taxon>Blattodea</taxon>
        <taxon>Blaberoidea</taxon>
        <taxon>Blaberidae</taxon>
        <taxon>Diplopterinae</taxon>
        <taxon>Diploptera</taxon>
    </lineage>
</organism>
<evidence type="ECO:0000313" key="2">
    <source>
        <dbReference type="Proteomes" id="UP001233999"/>
    </source>
</evidence>